<keyword evidence="3" id="KW-1185">Reference proteome</keyword>
<name>A0AAD7E8F5_9AGAR</name>
<reference evidence="2" key="1">
    <citation type="submission" date="2023-03" db="EMBL/GenBank/DDBJ databases">
        <title>Massive genome expansion in bonnet fungi (Mycena s.s.) driven by repeated elements and novel gene families across ecological guilds.</title>
        <authorList>
            <consortium name="Lawrence Berkeley National Laboratory"/>
            <person name="Harder C.B."/>
            <person name="Miyauchi S."/>
            <person name="Viragh M."/>
            <person name="Kuo A."/>
            <person name="Thoen E."/>
            <person name="Andreopoulos B."/>
            <person name="Lu D."/>
            <person name="Skrede I."/>
            <person name="Drula E."/>
            <person name="Henrissat B."/>
            <person name="Morin E."/>
            <person name="Kohler A."/>
            <person name="Barry K."/>
            <person name="LaButti K."/>
            <person name="Morin E."/>
            <person name="Salamov A."/>
            <person name="Lipzen A."/>
            <person name="Mereny Z."/>
            <person name="Hegedus B."/>
            <person name="Baldrian P."/>
            <person name="Stursova M."/>
            <person name="Weitz H."/>
            <person name="Taylor A."/>
            <person name="Grigoriev I.V."/>
            <person name="Nagy L.G."/>
            <person name="Martin F."/>
            <person name="Kauserud H."/>
        </authorList>
    </citation>
    <scope>NUCLEOTIDE SEQUENCE</scope>
    <source>
        <strain evidence="2">CBHHK002</strain>
    </source>
</reference>
<proteinExistence type="predicted"/>
<dbReference type="Proteomes" id="UP001218218">
    <property type="component" value="Unassembled WGS sequence"/>
</dbReference>
<feature type="region of interest" description="Disordered" evidence="1">
    <location>
        <begin position="51"/>
        <end position="92"/>
    </location>
</feature>
<dbReference type="AlphaFoldDB" id="A0AAD7E8F5"/>
<comment type="caution">
    <text evidence="2">The sequence shown here is derived from an EMBL/GenBank/DDBJ whole genome shotgun (WGS) entry which is preliminary data.</text>
</comment>
<protein>
    <submittedName>
        <fullName evidence="2">Uncharacterized protein</fullName>
    </submittedName>
</protein>
<feature type="non-terminal residue" evidence="2">
    <location>
        <position position="229"/>
    </location>
</feature>
<evidence type="ECO:0000256" key="1">
    <source>
        <dbReference type="SAM" id="MobiDB-lite"/>
    </source>
</evidence>
<organism evidence="2 3">
    <name type="scientific">Mycena albidolilacea</name>
    <dbReference type="NCBI Taxonomy" id="1033008"/>
    <lineage>
        <taxon>Eukaryota</taxon>
        <taxon>Fungi</taxon>
        <taxon>Dikarya</taxon>
        <taxon>Basidiomycota</taxon>
        <taxon>Agaricomycotina</taxon>
        <taxon>Agaricomycetes</taxon>
        <taxon>Agaricomycetidae</taxon>
        <taxon>Agaricales</taxon>
        <taxon>Marasmiineae</taxon>
        <taxon>Mycenaceae</taxon>
        <taxon>Mycena</taxon>
    </lineage>
</organism>
<evidence type="ECO:0000313" key="2">
    <source>
        <dbReference type="EMBL" id="KAJ7302770.1"/>
    </source>
</evidence>
<gene>
    <name evidence="2" type="ORF">DFH08DRAFT_904844</name>
</gene>
<feature type="region of interest" description="Disordered" evidence="1">
    <location>
        <begin position="190"/>
        <end position="217"/>
    </location>
</feature>
<sequence>LESTYESISGGNKSLFSLGAAPQTLRAAPLVERHLRQGTRVRGRDPLLCRRGEQQGRSGAVAHHHPRTGRFGRAHPAPEQASTVATPSRPRNPRLRRCERALAQSSFRNSTSVAPDLHAVASLACHATGLPTTTGPWHVSDAMLMPASAASAQSDSLHATARKNEIVVPGAWSSVRSAHACGKAASTSALVDAPAPPPALDTHVQAGEGKGTQTQTQARRAARSARCAL</sequence>
<dbReference type="EMBL" id="JARIHO010000112">
    <property type="protein sequence ID" value="KAJ7302770.1"/>
    <property type="molecule type" value="Genomic_DNA"/>
</dbReference>
<accession>A0AAD7E8F5</accession>
<feature type="compositionally biased region" description="Basic residues" evidence="1">
    <location>
        <begin position="62"/>
        <end position="73"/>
    </location>
</feature>
<evidence type="ECO:0000313" key="3">
    <source>
        <dbReference type="Proteomes" id="UP001218218"/>
    </source>
</evidence>